<evidence type="ECO:0000313" key="1">
    <source>
        <dbReference type="EMBL" id="GAB78170.1"/>
    </source>
</evidence>
<accession>K6VS55</accession>
<dbReference type="RefSeq" id="WP_006502925.1">
    <property type="nucleotide sequence ID" value="NZ_BAGZ01000008.1"/>
</dbReference>
<dbReference type="InterPro" id="IPR036689">
    <property type="entry name" value="ESAT-6-like_sf"/>
</dbReference>
<name>K6VS55_9MICO</name>
<comment type="caution">
    <text evidence="1">The sequence shown here is derived from an EMBL/GenBank/DDBJ whole genome shotgun (WGS) entry which is preliminary data.</text>
</comment>
<proteinExistence type="predicted"/>
<dbReference type="STRING" id="100225.SAMN05421595_0691"/>
<sequence length="109" mass="12055">MPSYDFEVDLPTLTAAANAVEKAVQGKKDNDVVDYVPMKDDLRHEVVWAAVSEFMNRWEIGTNAMVDDVEEISSRLSRVAAKYADFEEQGAARLSGSVGELPRVPRPGQ</sequence>
<reference evidence="1 2" key="1">
    <citation type="submission" date="2012-08" db="EMBL/GenBank/DDBJ databases">
        <title>Whole genome shotgun sequence of Austwickia chelonae NBRC 105200.</title>
        <authorList>
            <person name="Yoshida I."/>
            <person name="Hosoyama A."/>
            <person name="Tsuchikane K."/>
            <person name="Katsumata H."/>
            <person name="Ando Y."/>
            <person name="Ohji S."/>
            <person name="Hamada M."/>
            <person name="Tamura T."/>
            <person name="Yamazoe A."/>
            <person name="Yamazaki S."/>
            <person name="Fujita N."/>
        </authorList>
    </citation>
    <scope>NUCLEOTIDE SEQUENCE [LARGE SCALE GENOMIC DNA]</scope>
    <source>
        <strain evidence="1 2">NBRC 105200</strain>
    </source>
</reference>
<evidence type="ECO:0000313" key="2">
    <source>
        <dbReference type="Proteomes" id="UP000008495"/>
    </source>
</evidence>
<dbReference type="eggNOG" id="ENOG5031H7U">
    <property type="taxonomic scope" value="Bacteria"/>
</dbReference>
<organism evidence="1 2">
    <name type="scientific">Austwickia chelonae NBRC 105200</name>
    <dbReference type="NCBI Taxonomy" id="1184607"/>
    <lineage>
        <taxon>Bacteria</taxon>
        <taxon>Bacillati</taxon>
        <taxon>Actinomycetota</taxon>
        <taxon>Actinomycetes</taxon>
        <taxon>Micrococcales</taxon>
        <taxon>Dermatophilaceae</taxon>
        <taxon>Austwickia</taxon>
    </lineage>
</organism>
<dbReference type="OrthoDB" id="3262422at2"/>
<dbReference type="AlphaFoldDB" id="K6VS55"/>
<dbReference type="Proteomes" id="UP000008495">
    <property type="component" value="Unassembled WGS sequence"/>
</dbReference>
<dbReference type="EMBL" id="BAGZ01000008">
    <property type="protein sequence ID" value="GAB78170.1"/>
    <property type="molecule type" value="Genomic_DNA"/>
</dbReference>
<protein>
    <recommendedName>
        <fullName evidence="3">PE domain-containing protein</fullName>
    </recommendedName>
</protein>
<evidence type="ECO:0008006" key="3">
    <source>
        <dbReference type="Google" id="ProtNLM"/>
    </source>
</evidence>
<keyword evidence="2" id="KW-1185">Reference proteome</keyword>
<gene>
    <name evidence="1" type="ORF">AUCHE_08_04150</name>
</gene>
<dbReference type="SUPFAM" id="SSF140453">
    <property type="entry name" value="EsxAB dimer-like"/>
    <property type="match status" value="1"/>
</dbReference>